<dbReference type="Proteomes" id="UP000005801">
    <property type="component" value="Unassembled WGS sequence"/>
</dbReference>
<dbReference type="STRING" id="391625.PPSIR1_23369"/>
<comment type="caution">
    <text evidence="1">The sequence shown here is derived from an EMBL/GenBank/DDBJ whole genome shotgun (WGS) entry which is preliminary data.</text>
</comment>
<protein>
    <submittedName>
        <fullName evidence="1">Uncharacterized protein</fullName>
    </submittedName>
</protein>
<evidence type="ECO:0000313" key="1">
    <source>
        <dbReference type="EMBL" id="EDM76547.1"/>
    </source>
</evidence>
<name>A6GC98_9BACT</name>
<dbReference type="EMBL" id="ABCS01000063">
    <property type="protein sequence ID" value="EDM76547.1"/>
    <property type="molecule type" value="Genomic_DNA"/>
</dbReference>
<reference evidence="1 2" key="1">
    <citation type="submission" date="2007-06" db="EMBL/GenBank/DDBJ databases">
        <authorList>
            <person name="Shimkets L."/>
            <person name="Ferriera S."/>
            <person name="Johnson J."/>
            <person name="Kravitz S."/>
            <person name="Beeson K."/>
            <person name="Sutton G."/>
            <person name="Rogers Y.-H."/>
            <person name="Friedman R."/>
            <person name="Frazier M."/>
            <person name="Venter J.C."/>
        </authorList>
    </citation>
    <scope>NUCLEOTIDE SEQUENCE [LARGE SCALE GENOMIC DNA]</scope>
    <source>
        <strain evidence="1 2">SIR-1</strain>
    </source>
</reference>
<gene>
    <name evidence="1" type="ORF">PPSIR1_23369</name>
</gene>
<organism evidence="1 2">
    <name type="scientific">Plesiocystis pacifica SIR-1</name>
    <dbReference type="NCBI Taxonomy" id="391625"/>
    <lineage>
        <taxon>Bacteria</taxon>
        <taxon>Pseudomonadati</taxon>
        <taxon>Myxococcota</taxon>
        <taxon>Polyangia</taxon>
        <taxon>Nannocystales</taxon>
        <taxon>Nannocystaceae</taxon>
        <taxon>Plesiocystis</taxon>
    </lineage>
</organism>
<sequence length="77" mass="8274">MSQPAWAVAPSTMAANQGTKVVLYRLRLDAVIAGPDLQAMFPAHAPAFVVDITHFFALPQAPARRAPDSSTGWSERP</sequence>
<evidence type="ECO:0000313" key="2">
    <source>
        <dbReference type="Proteomes" id="UP000005801"/>
    </source>
</evidence>
<dbReference type="AlphaFoldDB" id="A6GC98"/>
<proteinExistence type="predicted"/>
<accession>A6GC98</accession>
<keyword evidence="2" id="KW-1185">Reference proteome</keyword>